<gene>
    <name evidence="2" type="ORF">MC45_13390</name>
</gene>
<keyword evidence="3" id="KW-1185">Reference proteome</keyword>
<dbReference type="EMBL" id="CP009571">
    <property type="protein sequence ID" value="AIT07195.1"/>
    <property type="molecule type" value="Genomic_DNA"/>
</dbReference>
<dbReference type="Pfam" id="PF03992">
    <property type="entry name" value="ABM"/>
    <property type="match status" value="1"/>
</dbReference>
<keyword evidence="2" id="KW-0560">Oxidoreductase</keyword>
<dbReference type="InterPro" id="IPR011008">
    <property type="entry name" value="Dimeric_a/b-barrel"/>
</dbReference>
<dbReference type="Proteomes" id="UP000033200">
    <property type="component" value="Chromosome"/>
</dbReference>
<dbReference type="InterPro" id="IPR007138">
    <property type="entry name" value="ABM_dom"/>
</dbReference>
<name>A0A097EHZ6_9SPHN</name>
<dbReference type="STRING" id="1549858.MC45_13390"/>
<dbReference type="PANTHER" id="PTHR37811:SF2">
    <property type="entry name" value="ABM DOMAIN-CONTAINING PROTEIN"/>
    <property type="match status" value="1"/>
</dbReference>
<dbReference type="eggNOG" id="COG2329">
    <property type="taxonomic scope" value="Bacteria"/>
</dbReference>
<dbReference type="GO" id="GO:0004497">
    <property type="term" value="F:monooxygenase activity"/>
    <property type="evidence" value="ECO:0007669"/>
    <property type="project" value="UniProtKB-KW"/>
</dbReference>
<dbReference type="RefSeq" id="WP_038664072.1">
    <property type="nucleotide sequence ID" value="NZ_CP009571.1"/>
</dbReference>
<proteinExistence type="predicted"/>
<accession>A0A097EHZ6</accession>
<reference evidence="2 3" key="1">
    <citation type="submission" date="2014-09" db="EMBL/GenBank/DDBJ databases">
        <title>Using Illumina technology Improving SMRT sequencing Genome Assembly by RASTools.</title>
        <authorList>
            <person name="Zhou Y."/>
            <person name="Ma T."/>
            <person name="Liu T."/>
        </authorList>
    </citation>
    <scope>NUCLEOTIDE SEQUENCE [LARGE SCALE GENOMIC DNA]</scope>
    <source>
        <strain evidence="2 3">ATCC 55669</strain>
    </source>
</reference>
<dbReference type="HOGENOM" id="CLU_127039_1_0_5"/>
<dbReference type="SUPFAM" id="SSF54909">
    <property type="entry name" value="Dimeric alpha+beta barrel"/>
    <property type="match status" value="1"/>
</dbReference>
<organism evidence="2 3">
    <name type="scientific">Sphingomonas taxi</name>
    <dbReference type="NCBI Taxonomy" id="1549858"/>
    <lineage>
        <taxon>Bacteria</taxon>
        <taxon>Pseudomonadati</taxon>
        <taxon>Pseudomonadota</taxon>
        <taxon>Alphaproteobacteria</taxon>
        <taxon>Sphingomonadales</taxon>
        <taxon>Sphingomonadaceae</taxon>
        <taxon>Sphingomonas</taxon>
    </lineage>
</organism>
<evidence type="ECO:0000313" key="3">
    <source>
        <dbReference type="Proteomes" id="UP000033200"/>
    </source>
</evidence>
<dbReference type="Gene3D" id="3.30.70.100">
    <property type="match status" value="1"/>
</dbReference>
<protein>
    <submittedName>
        <fullName evidence="2">Antibiotic biosynthesis monooxygenase</fullName>
    </submittedName>
</protein>
<dbReference type="PANTHER" id="PTHR37811">
    <property type="entry name" value="BLL5343 PROTEIN"/>
    <property type="match status" value="1"/>
</dbReference>
<sequence>MQREDEGEVAVIFVSRRNGEDAAGYDAAAAAMDALAAAQPGYRGVDSVRDGDGVGITISYWADTVSAQAWRDHPEHVTIRERGRACWYDWYRVTVATTTRAYAWTRP</sequence>
<dbReference type="InterPro" id="IPR052936">
    <property type="entry name" value="Jasmonate_Hydroxylase-like"/>
</dbReference>
<dbReference type="AlphaFoldDB" id="A0A097EHZ6"/>
<dbReference type="KEGG" id="stax:MC45_13390"/>
<evidence type="ECO:0000259" key="1">
    <source>
        <dbReference type="Pfam" id="PF03992"/>
    </source>
</evidence>
<keyword evidence="2" id="KW-0503">Monooxygenase</keyword>
<feature type="domain" description="ABM" evidence="1">
    <location>
        <begin position="11"/>
        <end position="81"/>
    </location>
</feature>
<evidence type="ECO:0000313" key="2">
    <source>
        <dbReference type="EMBL" id="AIT07195.1"/>
    </source>
</evidence>